<dbReference type="InterPro" id="IPR008700">
    <property type="entry name" value="TypeIII_avirulence_cleave"/>
</dbReference>
<evidence type="ECO:0000256" key="1">
    <source>
        <dbReference type="SAM" id="MobiDB-lite"/>
    </source>
</evidence>
<feature type="compositionally biased region" description="Basic and acidic residues" evidence="1">
    <location>
        <begin position="58"/>
        <end position="82"/>
    </location>
</feature>
<feature type="domain" description="RIN4 pathogenic type III effector avirulence factor Avr cleavage site" evidence="2">
    <location>
        <begin position="158"/>
        <end position="190"/>
    </location>
</feature>
<protein>
    <submittedName>
        <fullName evidence="3">RPM1-interacting protein 4-like protein isoform X2</fullName>
    </submittedName>
</protein>
<dbReference type="Pfam" id="PF05627">
    <property type="entry name" value="AvrRpt-cleavage"/>
    <property type="match status" value="2"/>
</dbReference>
<dbReference type="Proteomes" id="UP001151760">
    <property type="component" value="Unassembled WGS sequence"/>
</dbReference>
<proteinExistence type="predicted"/>
<feature type="region of interest" description="Disordered" evidence="1">
    <location>
        <begin position="1"/>
        <end position="20"/>
    </location>
</feature>
<gene>
    <name evidence="3" type="ORF">Tco_1058739</name>
</gene>
<feature type="compositionally biased region" description="Polar residues" evidence="1">
    <location>
        <begin position="173"/>
        <end position="183"/>
    </location>
</feature>
<feature type="domain" description="RIN4 pathogenic type III effector avirulence factor Avr cleavage site" evidence="2">
    <location>
        <begin position="12"/>
        <end position="37"/>
    </location>
</feature>
<accession>A0ABQ5HAY8</accession>
<name>A0ABQ5HAY8_9ASTR</name>
<feature type="compositionally biased region" description="Basic and acidic residues" evidence="1">
    <location>
        <begin position="91"/>
        <end position="100"/>
    </location>
</feature>
<keyword evidence="4" id="KW-1185">Reference proteome</keyword>
<feature type="region of interest" description="Disordered" evidence="1">
    <location>
        <begin position="35"/>
        <end position="216"/>
    </location>
</feature>
<organism evidence="3 4">
    <name type="scientific">Tanacetum coccineum</name>
    <dbReference type="NCBI Taxonomy" id="301880"/>
    <lineage>
        <taxon>Eukaryota</taxon>
        <taxon>Viridiplantae</taxon>
        <taxon>Streptophyta</taxon>
        <taxon>Embryophyta</taxon>
        <taxon>Tracheophyta</taxon>
        <taxon>Spermatophyta</taxon>
        <taxon>Magnoliopsida</taxon>
        <taxon>eudicotyledons</taxon>
        <taxon>Gunneridae</taxon>
        <taxon>Pentapetalae</taxon>
        <taxon>asterids</taxon>
        <taxon>campanulids</taxon>
        <taxon>Asterales</taxon>
        <taxon>Asteraceae</taxon>
        <taxon>Asteroideae</taxon>
        <taxon>Anthemideae</taxon>
        <taxon>Anthemidinae</taxon>
        <taxon>Tanacetum</taxon>
    </lineage>
</organism>
<comment type="caution">
    <text evidence="3">The sequence shown here is derived from an EMBL/GenBank/DDBJ whole genome shotgun (WGS) entry which is preliminary data.</text>
</comment>
<dbReference type="PANTHER" id="PTHR33159">
    <property type="entry name" value="RPM1-INTERACTING PROTEIN 4 (RIN4) FAMILY PROTEIN"/>
    <property type="match status" value="1"/>
</dbReference>
<dbReference type="PANTHER" id="PTHR33159:SF94">
    <property type="entry name" value="RIN4, PATHOGENIC TYPE III EFFECTOR AVIRULENCE FACTOR AVR CLEAVAGE SITE-RELATED"/>
    <property type="match status" value="1"/>
</dbReference>
<reference evidence="3" key="2">
    <citation type="submission" date="2022-01" db="EMBL/GenBank/DDBJ databases">
        <authorList>
            <person name="Yamashiro T."/>
            <person name="Shiraishi A."/>
            <person name="Satake H."/>
            <person name="Nakayama K."/>
        </authorList>
    </citation>
    <scope>NUCLEOTIDE SEQUENCE</scope>
</reference>
<feature type="compositionally biased region" description="Polar residues" evidence="1">
    <location>
        <begin position="40"/>
        <end position="57"/>
    </location>
</feature>
<dbReference type="EMBL" id="BQNB010019354">
    <property type="protein sequence ID" value="GJT84397.1"/>
    <property type="molecule type" value="Genomic_DNA"/>
</dbReference>
<evidence type="ECO:0000313" key="3">
    <source>
        <dbReference type="EMBL" id="GJT84397.1"/>
    </source>
</evidence>
<reference evidence="3" key="1">
    <citation type="journal article" date="2022" name="Int. J. Mol. Sci.">
        <title>Draft Genome of Tanacetum Coccineum: Genomic Comparison of Closely Related Tanacetum-Family Plants.</title>
        <authorList>
            <person name="Yamashiro T."/>
            <person name="Shiraishi A."/>
            <person name="Nakayama K."/>
            <person name="Satake H."/>
        </authorList>
    </citation>
    <scope>NUCLEOTIDE SEQUENCE</scope>
</reference>
<feature type="compositionally biased region" description="Polar residues" evidence="1">
    <location>
        <begin position="101"/>
        <end position="142"/>
    </location>
</feature>
<sequence length="226" mass="25234">MTYATGVNNHGIPKFGNWEDQEDVPYTAYFERATKDRNAKTTPQFLDHSSNNGPSFKNQEESKVKNREFTKSQLEILKDQDSPRANQKSRISQEEVDLRYSTESSTNPKRVSRQSVGSNHSFGNNVSLSSEGSYGAASSTPGRSRLRQGTRGDETPDDGPVIPKFGDWDDNDPTSGERYTQVFNKVREDKHGGGGKSPMVTTENADFYGQRNESSKGCGCFPWSRK</sequence>
<dbReference type="InterPro" id="IPR040387">
    <property type="entry name" value="RIN4/NOI4"/>
</dbReference>
<evidence type="ECO:0000313" key="4">
    <source>
        <dbReference type="Proteomes" id="UP001151760"/>
    </source>
</evidence>
<evidence type="ECO:0000259" key="2">
    <source>
        <dbReference type="Pfam" id="PF05627"/>
    </source>
</evidence>